<sequence length="151" mass="17054">MKRASLVVTALLLLIASRALAFTADDILGIWTDEEQRSKIEIFHCADHYCGKIVWLKEAVFAPGDTHGAAGQPRTDWHNPDPALKDRKLLGLRIMDGFDFRGDDTWGGGQIYDPRSGKTYKGRIRMESKNRLFLKGYVGIPLFGRSTTWTR</sequence>
<feature type="domain" description="DUF2147" evidence="2">
    <location>
        <begin position="29"/>
        <end position="151"/>
    </location>
</feature>
<proteinExistence type="predicted"/>
<gene>
    <name evidence="3" type="ORF">JFN93_17455</name>
</gene>
<dbReference type="PANTHER" id="PTHR36919">
    <property type="entry name" value="BLR1215 PROTEIN"/>
    <property type="match status" value="1"/>
</dbReference>
<evidence type="ECO:0000259" key="2">
    <source>
        <dbReference type="Pfam" id="PF09917"/>
    </source>
</evidence>
<name>A0A8J7S8I8_9BACT</name>
<dbReference type="RefSeq" id="WP_199385418.1">
    <property type="nucleotide sequence ID" value="NZ_JAEMHM010000015.1"/>
</dbReference>
<dbReference type="PANTHER" id="PTHR36919:SF2">
    <property type="entry name" value="BLL6627 PROTEIN"/>
    <property type="match status" value="1"/>
</dbReference>
<dbReference type="Pfam" id="PF09917">
    <property type="entry name" value="DUF2147"/>
    <property type="match status" value="1"/>
</dbReference>
<protein>
    <submittedName>
        <fullName evidence="3">DUF2147 domain-containing protein</fullName>
    </submittedName>
</protein>
<evidence type="ECO:0000313" key="3">
    <source>
        <dbReference type="EMBL" id="MBJ6726501.1"/>
    </source>
</evidence>
<reference evidence="3" key="1">
    <citation type="submission" date="2020-12" db="EMBL/GenBank/DDBJ databases">
        <title>Geomonas sp. Red875, isolated from river sediment.</title>
        <authorList>
            <person name="Xu Z."/>
            <person name="Zhang Z."/>
            <person name="Masuda Y."/>
            <person name="Itoh H."/>
            <person name="Senoo K."/>
        </authorList>
    </citation>
    <scope>NUCLEOTIDE SEQUENCE</scope>
    <source>
        <strain evidence="3">Red875</strain>
    </source>
</reference>
<dbReference type="Proteomes" id="UP000636888">
    <property type="component" value="Unassembled WGS sequence"/>
</dbReference>
<organism evidence="3 4">
    <name type="scientific">Geomesophilobacter sediminis</name>
    <dbReference type="NCBI Taxonomy" id="2798584"/>
    <lineage>
        <taxon>Bacteria</taxon>
        <taxon>Pseudomonadati</taxon>
        <taxon>Thermodesulfobacteriota</taxon>
        <taxon>Desulfuromonadia</taxon>
        <taxon>Geobacterales</taxon>
        <taxon>Geobacteraceae</taxon>
        <taxon>Geomesophilobacter</taxon>
    </lineage>
</organism>
<accession>A0A8J7S8I8</accession>
<evidence type="ECO:0000313" key="4">
    <source>
        <dbReference type="Proteomes" id="UP000636888"/>
    </source>
</evidence>
<dbReference type="AlphaFoldDB" id="A0A8J7S8I8"/>
<keyword evidence="4" id="KW-1185">Reference proteome</keyword>
<evidence type="ECO:0000256" key="1">
    <source>
        <dbReference type="SAM" id="SignalP"/>
    </source>
</evidence>
<dbReference type="Gene3D" id="2.40.128.520">
    <property type="match status" value="1"/>
</dbReference>
<dbReference type="EMBL" id="JAEMHM010000015">
    <property type="protein sequence ID" value="MBJ6726501.1"/>
    <property type="molecule type" value="Genomic_DNA"/>
</dbReference>
<dbReference type="InterPro" id="IPR019223">
    <property type="entry name" value="DUF2147"/>
</dbReference>
<feature type="signal peptide" evidence="1">
    <location>
        <begin position="1"/>
        <end position="21"/>
    </location>
</feature>
<feature type="chain" id="PRO_5035303593" evidence="1">
    <location>
        <begin position="22"/>
        <end position="151"/>
    </location>
</feature>
<comment type="caution">
    <text evidence="3">The sequence shown here is derived from an EMBL/GenBank/DDBJ whole genome shotgun (WGS) entry which is preliminary data.</text>
</comment>
<keyword evidence="1" id="KW-0732">Signal</keyword>